<dbReference type="InterPro" id="IPR053537">
    <property type="entry name" value="DNA-guanine_TGase"/>
</dbReference>
<reference evidence="3 4" key="1">
    <citation type="submission" date="2022-10" db="EMBL/GenBank/DDBJ databases">
        <title>Luteolibacter flavescens strain MCCC 1K03193, whole genome shotgun sequencing project.</title>
        <authorList>
            <person name="Zhao G."/>
            <person name="Shen L."/>
        </authorList>
    </citation>
    <scope>NUCLEOTIDE SEQUENCE [LARGE SCALE GENOMIC DNA]</scope>
    <source>
        <strain evidence="3 4">MCCC 1K03193</strain>
    </source>
</reference>
<dbReference type="Gene3D" id="3.20.20.105">
    <property type="entry name" value="Queuine tRNA-ribosyltransferase-like"/>
    <property type="match status" value="1"/>
</dbReference>
<dbReference type="Pfam" id="PF01702">
    <property type="entry name" value="TGT"/>
    <property type="match status" value="1"/>
</dbReference>
<organism evidence="3 4">
    <name type="scientific">Luteolibacter flavescens</name>
    <dbReference type="NCBI Taxonomy" id="1859460"/>
    <lineage>
        <taxon>Bacteria</taxon>
        <taxon>Pseudomonadati</taxon>
        <taxon>Verrucomicrobiota</taxon>
        <taxon>Verrucomicrobiia</taxon>
        <taxon>Verrucomicrobiales</taxon>
        <taxon>Verrucomicrobiaceae</taxon>
        <taxon>Luteolibacter</taxon>
    </lineage>
</organism>
<feature type="domain" description="tRNA-guanine(15) transglycosylase-like" evidence="2">
    <location>
        <begin position="255"/>
        <end position="432"/>
    </location>
</feature>
<protein>
    <submittedName>
        <fullName evidence="3">tRNA-guanine transglycosylase DpdA</fullName>
    </submittedName>
</protein>
<keyword evidence="4" id="KW-1185">Reference proteome</keyword>
<dbReference type="EMBL" id="JAPDDS010000011">
    <property type="protein sequence ID" value="MCW1886728.1"/>
    <property type="molecule type" value="Genomic_DNA"/>
</dbReference>
<comment type="caution">
    <text evidence="3">The sequence shown here is derived from an EMBL/GenBank/DDBJ whole genome shotgun (WGS) entry which is preliminary data.</text>
</comment>
<gene>
    <name evidence="3" type="primary">dpdA</name>
    <name evidence="3" type="ORF">OKA04_18460</name>
</gene>
<dbReference type="SUPFAM" id="SSF51713">
    <property type="entry name" value="tRNA-guanine transglycosylase"/>
    <property type="match status" value="1"/>
</dbReference>
<accession>A0ABT3FT24</accession>
<evidence type="ECO:0000256" key="1">
    <source>
        <dbReference type="SAM" id="MobiDB-lite"/>
    </source>
</evidence>
<dbReference type="InterPro" id="IPR002616">
    <property type="entry name" value="tRNA_ribo_trans-like"/>
</dbReference>
<feature type="region of interest" description="Disordered" evidence="1">
    <location>
        <begin position="129"/>
        <end position="164"/>
    </location>
</feature>
<name>A0ABT3FT24_9BACT</name>
<evidence type="ECO:0000313" key="4">
    <source>
        <dbReference type="Proteomes" id="UP001207930"/>
    </source>
</evidence>
<dbReference type="Proteomes" id="UP001207930">
    <property type="component" value="Unassembled WGS sequence"/>
</dbReference>
<sequence length="595" mass="67748">MKSKELRGWADALSVPADFRRTVAGKYDLGLILLGDNYLQACALDDSVDFRGPTVLFCGTGMAKKLPAVKRVRVVPISNPEAKRFSCGLVGLKGELAARLLRGITADPEVLKRILDPKFDLLDWLEKQPGAGKDSEKGSSKPAKAKTPVSKDAGSQEKKPPMRANPAVDKVIQIPTSWWDKPHRQRLRYFIPEWDDLVDPDYDFLSDTHSGPNCGWEHATYAHQMFPEPNYDGLLMSRAVAEKSKAKKERINAMGVHRMLRVPRNFPVMGDCGAFDYIMEEVPPYTTDDVLDYYTRLDFDFGVSVDHLIVSATEKQKRFRYDLTIENAADFFREHKKAGLKWQPIGAVQGWDPVSYAKAAEKYVKMGYRYLGLGGLVRSTTTDILNIVLKVRERIPKDVSIHLFGIARLDWMDTFAKAGVQSVDSASYLRQAWMRLHQSYASMDGPYAALRIPEAGKSFRAKHMRDHPELSDDKILAMEQRALKAVREYGQHKLPLRDALGALLDYDQFVTKERVSMEPAYRRTLEDRPWERCECDICRRDGIEVAIFRGNNRNRRRGFHNTWVFYRALQKVLAGENVPFLKDVSNTSQMEMTLT</sequence>
<dbReference type="RefSeq" id="WP_264502683.1">
    <property type="nucleotide sequence ID" value="NZ_JAPDDS010000011.1"/>
</dbReference>
<evidence type="ECO:0000313" key="3">
    <source>
        <dbReference type="EMBL" id="MCW1886728.1"/>
    </source>
</evidence>
<dbReference type="NCBIfam" id="NF041059">
    <property type="entry name" value="DpdA"/>
    <property type="match status" value="1"/>
</dbReference>
<evidence type="ECO:0000259" key="2">
    <source>
        <dbReference type="Pfam" id="PF01702"/>
    </source>
</evidence>
<proteinExistence type="predicted"/>
<dbReference type="InterPro" id="IPR036511">
    <property type="entry name" value="TGT-like_sf"/>
</dbReference>